<sequence>MMSAHPVTAGEGALIALQAIADQLRQTEGPALRDETDAVHQHRTAVRRMRSVLAAYRPLFDRAATERLRIHFATWGGQLGVVRDIEVRAEVAEDILSGDVDLDRRRRLVDAERAEYLVAHARLVELHSSPRTAQRLRELELFLADPPFTERAAREAGATIRAILVKEARRVRRAGEGIDGTLDAYHHVRKAARRLRYAVEAVTEEPLGMFGKKARALADSGERVHDLLGENRDALILTERLRIAQAHAGRAGERADAYDELIHATHRTADDRLAQLDGALTDIRSAAKAFA</sequence>
<evidence type="ECO:0000259" key="1">
    <source>
        <dbReference type="PROSITE" id="PS51708"/>
    </source>
</evidence>
<dbReference type="AlphaFoldDB" id="A0A4S4FYE2"/>
<dbReference type="PANTHER" id="PTHR39339:SF1">
    <property type="entry name" value="CHAD DOMAIN-CONTAINING PROTEIN"/>
    <property type="match status" value="1"/>
</dbReference>
<dbReference type="Proteomes" id="UP000307380">
    <property type="component" value="Unassembled WGS sequence"/>
</dbReference>
<dbReference type="SMART" id="SM00880">
    <property type="entry name" value="CHAD"/>
    <property type="match status" value="1"/>
</dbReference>
<dbReference type="PANTHER" id="PTHR39339">
    <property type="entry name" value="SLR1444 PROTEIN"/>
    <property type="match status" value="1"/>
</dbReference>
<name>A0A4S4FYE2_9MICO</name>
<proteinExistence type="predicted"/>
<comment type="caution">
    <text evidence="2">The sequence shown here is derived from an EMBL/GenBank/DDBJ whole genome shotgun (WGS) entry which is preliminary data.</text>
</comment>
<gene>
    <name evidence="2" type="ORF">E6C70_05345</name>
</gene>
<organism evidence="2 3">
    <name type="scientific">Orlajensenia flava</name>
    <dbReference type="NCBI Taxonomy" id="2565934"/>
    <lineage>
        <taxon>Bacteria</taxon>
        <taxon>Bacillati</taxon>
        <taxon>Actinomycetota</taxon>
        <taxon>Actinomycetes</taxon>
        <taxon>Micrococcales</taxon>
        <taxon>Microbacteriaceae</taxon>
        <taxon>Orlajensenia</taxon>
    </lineage>
</organism>
<keyword evidence="3" id="KW-1185">Reference proteome</keyword>
<dbReference type="InterPro" id="IPR007899">
    <property type="entry name" value="CHAD_dom"/>
</dbReference>
<reference evidence="2 3" key="1">
    <citation type="submission" date="2019-04" db="EMBL/GenBank/DDBJ databases">
        <authorList>
            <person name="Jiang L."/>
        </authorList>
    </citation>
    <scope>NUCLEOTIDE SEQUENCE [LARGE SCALE GENOMIC DNA]</scope>
    <source>
        <strain evidence="2 3">YIM 131861</strain>
    </source>
</reference>
<feature type="domain" description="CHAD" evidence="1">
    <location>
        <begin position="6"/>
        <end position="288"/>
    </location>
</feature>
<evidence type="ECO:0000313" key="3">
    <source>
        <dbReference type="Proteomes" id="UP000307380"/>
    </source>
</evidence>
<protein>
    <submittedName>
        <fullName evidence="2">CHAD domain-containing protein</fullName>
    </submittedName>
</protein>
<accession>A0A4S4FYE2</accession>
<dbReference type="Pfam" id="PF05235">
    <property type="entry name" value="CHAD"/>
    <property type="match status" value="1"/>
</dbReference>
<dbReference type="EMBL" id="SSSN01000003">
    <property type="protein sequence ID" value="THG35468.1"/>
    <property type="molecule type" value="Genomic_DNA"/>
</dbReference>
<dbReference type="InterPro" id="IPR038186">
    <property type="entry name" value="CHAD_dom_sf"/>
</dbReference>
<evidence type="ECO:0000313" key="2">
    <source>
        <dbReference type="EMBL" id="THG35468.1"/>
    </source>
</evidence>
<dbReference type="Gene3D" id="1.40.20.10">
    <property type="entry name" value="CHAD domain"/>
    <property type="match status" value="1"/>
</dbReference>
<dbReference type="PROSITE" id="PS51708">
    <property type="entry name" value="CHAD"/>
    <property type="match status" value="1"/>
</dbReference>
<dbReference type="OrthoDB" id="9777271at2"/>